<reference evidence="2 3" key="1">
    <citation type="journal article" date="2024" name="G3 (Bethesda)">
        <title>Genome assembly of Hibiscus sabdariffa L. provides insights into metabolisms of medicinal natural products.</title>
        <authorList>
            <person name="Kim T."/>
        </authorList>
    </citation>
    <scope>NUCLEOTIDE SEQUENCE [LARGE SCALE GENOMIC DNA]</scope>
    <source>
        <strain evidence="2">TK-2024</strain>
        <tissue evidence="2">Old leaves</tissue>
    </source>
</reference>
<dbReference type="EMBL" id="JBBPBM010000239">
    <property type="protein sequence ID" value="KAK8499044.1"/>
    <property type="molecule type" value="Genomic_DNA"/>
</dbReference>
<name>A0ABR2AXP0_9ROSI</name>
<proteinExistence type="predicted"/>
<feature type="region of interest" description="Disordered" evidence="1">
    <location>
        <begin position="336"/>
        <end position="359"/>
    </location>
</feature>
<dbReference type="Proteomes" id="UP001472677">
    <property type="component" value="Unassembled WGS sequence"/>
</dbReference>
<protein>
    <submittedName>
        <fullName evidence="2">Uncharacterized protein</fullName>
    </submittedName>
</protein>
<comment type="caution">
    <text evidence="2">The sequence shown here is derived from an EMBL/GenBank/DDBJ whole genome shotgun (WGS) entry which is preliminary data.</text>
</comment>
<evidence type="ECO:0000313" key="2">
    <source>
        <dbReference type="EMBL" id="KAK8499044.1"/>
    </source>
</evidence>
<keyword evidence="3" id="KW-1185">Reference proteome</keyword>
<feature type="compositionally biased region" description="Basic and acidic residues" evidence="1">
    <location>
        <begin position="340"/>
        <end position="359"/>
    </location>
</feature>
<sequence>MENPRKESLSLPFYRRNKQRKGDLRRDKVYRTFGPSGHKRRAHWAFRFSISLCFCFIRLSRSEHELTSEFEPEAFLSFLLLAKKRAKQENISLIELLLTYLQDIVKLPLLLLLSKLLYLNPLSSGKPSLVLMTDLARAAGRELTMDVREMPRDGIERLTTIEWNSRGWRALRLKLYGEKRFPLELRKPLLVADDGADRSTSSPIKSLLSLPSRLCYRRLWGSRNRRALILGCPSFLSLSLGESIPMEFRIEFCSTKKRLTFSVFSIVYNRNELFQCLPDWFLLQDPSVKGLESMNLLECGIRTIRDPKEQKKRQVNPSPKKKERYQSEVVLGAMASSKVTDPRPSDDQPKKRSKSAERVALETGVGELKLNVADGEAILTQLLMAEPPLSSFAAF</sequence>
<gene>
    <name evidence="2" type="ORF">V6N12_075897</name>
</gene>
<evidence type="ECO:0000313" key="3">
    <source>
        <dbReference type="Proteomes" id="UP001472677"/>
    </source>
</evidence>
<accession>A0ABR2AXP0</accession>
<organism evidence="2 3">
    <name type="scientific">Hibiscus sabdariffa</name>
    <name type="common">roselle</name>
    <dbReference type="NCBI Taxonomy" id="183260"/>
    <lineage>
        <taxon>Eukaryota</taxon>
        <taxon>Viridiplantae</taxon>
        <taxon>Streptophyta</taxon>
        <taxon>Embryophyta</taxon>
        <taxon>Tracheophyta</taxon>
        <taxon>Spermatophyta</taxon>
        <taxon>Magnoliopsida</taxon>
        <taxon>eudicotyledons</taxon>
        <taxon>Gunneridae</taxon>
        <taxon>Pentapetalae</taxon>
        <taxon>rosids</taxon>
        <taxon>malvids</taxon>
        <taxon>Malvales</taxon>
        <taxon>Malvaceae</taxon>
        <taxon>Malvoideae</taxon>
        <taxon>Hibiscus</taxon>
    </lineage>
</organism>
<evidence type="ECO:0000256" key="1">
    <source>
        <dbReference type="SAM" id="MobiDB-lite"/>
    </source>
</evidence>